<dbReference type="GO" id="GO:0031388">
    <property type="term" value="P:organic acid phosphorylation"/>
    <property type="evidence" value="ECO:0007669"/>
    <property type="project" value="UniProtKB-UniRule"/>
</dbReference>
<reference evidence="5 6" key="1">
    <citation type="submission" date="2013-02" db="EMBL/GenBank/DDBJ databases">
        <title>The Genome Sequence of Lactobacillus catenaformis F0143.</title>
        <authorList>
            <consortium name="The Broad Institute Genome Sequencing Platform"/>
            <person name="Earl A."/>
            <person name="Ward D."/>
            <person name="Feldgarden M."/>
            <person name="Gevers D."/>
            <person name="Izard J."/>
            <person name="Blanton J.M."/>
            <person name="Mathney J."/>
            <person name="Dewhirst F.E."/>
            <person name="Young S.K."/>
            <person name="Zeng Q."/>
            <person name="Gargeya S."/>
            <person name="Fitzgerald M."/>
            <person name="Haas B."/>
            <person name="Abouelleil A."/>
            <person name="Alvarado L."/>
            <person name="Arachchi H.M."/>
            <person name="Berlin A."/>
            <person name="Chapman S.B."/>
            <person name="Gearin G."/>
            <person name="Goldberg J."/>
            <person name="Griggs A."/>
            <person name="Gujja S."/>
            <person name="Hansen M."/>
            <person name="Heiman D."/>
            <person name="Howarth C."/>
            <person name="Larimer J."/>
            <person name="Lui A."/>
            <person name="MacDonald P.J.P."/>
            <person name="McCowen C."/>
            <person name="Montmayeur A."/>
            <person name="Murphy C."/>
            <person name="Neiman D."/>
            <person name="Pearson M."/>
            <person name="Priest M."/>
            <person name="Roberts A."/>
            <person name="Saif S."/>
            <person name="Shea T."/>
            <person name="Sisk P."/>
            <person name="Stolte C."/>
            <person name="Sykes S."/>
            <person name="Wortman J."/>
            <person name="Nusbaum C."/>
            <person name="Birren B."/>
        </authorList>
    </citation>
    <scope>NUCLEOTIDE SEQUENCE [LARGE SCALE GENOMIC DNA]</scope>
    <source>
        <strain evidence="5 6">OT 569</strain>
    </source>
</reference>
<dbReference type="PANTHER" id="PTHR21599">
    <property type="entry name" value="GLYCERATE KINASE"/>
    <property type="match status" value="1"/>
</dbReference>
<dbReference type="AlphaFoldDB" id="M2P7E4"/>
<evidence type="ECO:0000256" key="1">
    <source>
        <dbReference type="ARBA" id="ARBA00006284"/>
    </source>
</evidence>
<dbReference type="GO" id="GO:0008887">
    <property type="term" value="F:glycerate kinase activity"/>
    <property type="evidence" value="ECO:0007669"/>
    <property type="project" value="UniProtKB-UniRule"/>
</dbReference>
<evidence type="ECO:0000313" key="6">
    <source>
        <dbReference type="Proteomes" id="UP000011758"/>
    </source>
</evidence>
<dbReference type="SUPFAM" id="SSF110738">
    <property type="entry name" value="Glycerate kinase I"/>
    <property type="match status" value="1"/>
</dbReference>
<keyword evidence="6" id="KW-1185">Reference proteome</keyword>
<organism evidence="5 6">
    <name type="scientific">Eggerthia catenaformis OT 569 = DSM 20559</name>
    <dbReference type="NCBI Taxonomy" id="999415"/>
    <lineage>
        <taxon>Bacteria</taxon>
        <taxon>Bacillati</taxon>
        <taxon>Bacillota</taxon>
        <taxon>Erysipelotrichia</taxon>
        <taxon>Erysipelotrichales</taxon>
        <taxon>Coprobacillaceae</taxon>
        <taxon>Eggerthia</taxon>
    </lineage>
</organism>
<dbReference type="InterPro" id="IPR036129">
    <property type="entry name" value="Glycerate_kinase_sf"/>
</dbReference>
<evidence type="ECO:0000256" key="4">
    <source>
        <dbReference type="PIRNR" id="PIRNR006078"/>
    </source>
</evidence>
<dbReference type="Pfam" id="PF02595">
    <property type="entry name" value="Gly_kinase"/>
    <property type="match status" value="1"/>
</dbReference>
<evidence type="ECO:0000256" key="2">
    <source>
        <dbReference type="ARBA" id="ARBA00022679"/>
    </source>
</evidence>
<evidence type="ECO:0000256" key="3">
    <source>
        <dbReference type="ARBA" id="ARBA00022777"/>
    </source>
</evidence>
<dbReference type="Proteomes" id="UP000011758">
    <property type="component" value="Unassembled WGS sequence"/>
</dbReference>
<dbReference type="PATRIC" id="fig|999415.3.peg.1658"/>
<dbReference type="PIRSF" id="PIRSF006078">
    <property type="entry name" value="GlxK"/>
    <property type="match status" value="1"/>
</dbReference>
<dbReference type="RefSeq" id="WP_004803920.1">
    <property type="nucleotide sequence ID" value="NZ_AUGJ01000021.1"/>
</dbReference>
<comment type="similarity">
    <text evidence="1 4">Belongs to the glycerate kinase type-1 family.</text>
</comment>
<dbReference type="InterPro" id="IPR018193">
    <property type="entry name" value="Glyc_kinase_flavodox-like_fold"/>
</dbReference>
<dbReference type="PANTHER" id="PTHR21599:SF0">
    <property type="entry name" value="GLYCERATE KINASE"/>
    <property type="match status" value="1"/>
</dbReference>
<dbReference type="NCBIfam" id="TIGR00045">
    <property type="entry name" value="glycerate kinase"/>
    <property type="match status" value="1"/>
</dbReference>
<gene>
    <name evidence="5" type="ORF">HMPREF9943_01630</name>
</gene>
<dbReference type="Gene3D" id="3.90.1510.10">
    <property type="entry name" value="Glycerate kinase, domain 2"/>
    <property type="match status" value="1"/>
</dbReference>
<comment type="caution">
    <text evidence="5">The sequence shown here is derived from an EMBL/GenBank/DDBJ whole genome shotgun (WGS) entry which is preliminary data.</text>
</comment>
<keyword evidence="3 4" id="KW-0418">Kinase</keyword>
<dbReference type="STRING" id="999415.HMPREF9943_01630"/>
<dbReference type="BioCyc" id="ECAT999415-HMP:GTTI-1691-MONOMER"/>
<dbReference type="Gene3D" id="3.40.50.10350">
    <property type="entry name" value="Glycerate kinase, domain 1"/>
    <property type="match status" value="1"/>
</dbReference>
<dbReference type="eggNOG" id="COG1929">
    <property type="taxonomic scope" value="Bacteria"/>
</dbReference>
<protein>
    <submittedName>
        <fullName evidence="5">Glycerate kinase</fullName>
    </submittedName>
</protein>
<keyword evidence="2 4" id="KW-0808">Transferase</keyword>
<evidence type="ECO:0000313" key="5">
    <source>
        <dbReference type="EMBL" id="EMD16227.1"/>
    </source>
</evidence>
<sequence length="364" mass="39968">MKILAAFDSFKESMSAIEAGEAVKKASCHTVIIKALADGGEGTMDAVNDYLKGNIHTVEVTGPLFEKTSARLSICNDLAIIESAQACGLDLLTEEKKNALLTTTYGVGEMILYAYNHQVRNFMITLGGSSTNDGGAGMLSALGIRFYNKEKHLMIPTARSLKDIDEIDLSEYLLKDCHFIAACDVTNPLTGIEGATYIFGPQKKIKKEDLQEVDKGMSHYADKTAYILNKDNRAYPGAGAAGGLGFAIVSYLNGQLKSGFDMVASYTCLEEAIKEADIIFTGEGKMDRQTLQGKTPFGVLQLAKKYHKKVIAFSGRVEDKELLLKAGFENVYCINHEDLPLKELLKKGKDNLYLEVKRYCDEYL</sequence>
<accession>M2P7E4</accession>
<dbReference type="EMBL" id="AGEJ01000024">
    <property type="protein sequence ID" value="EMD16227.1"/>
    <property type="molecule type" value="Genomic_DNA"/>
</dbReference>
<dbReference type="InterPro" id="IPR018197">
    <property type="entry name" value="Glycerate_kinase_RE-like"/>
</dbReference>
<dbReference type="InterPro" id="IPR004381">
    <property type="entry name" value="Glycerate_kinase"/>
</dbReference>
<proteinExistence type="inferred from homology"/>
<name>M2P7E4_9FIRM</name>
<dbReference type="OrthoDB" id="9774290at2"/>